<comment type="caution">
    <text evidence="3">The sequence shown here is derived from an EMBL/GenBank/DDBJ whole genome shotgun (WGS) entry which is preliminary data.</text>
</comment>
<reference evidence="3 4" key="1">
    <citation type="submission" date="2020-08" db="EMBL/GenBank/DDBJ databases">
        <title>Genomic Encyclopedia of Type Strains, Phase IV (KMG-IV): sequencing the most valuable type-strain genomes for metagenomic binning, comparative biology and taxonomic classification.</title>
        <authorList>
            <person name="Goeker M."/>
        </authorList>
    </citation>
    <scope>NUCLEOTIDE SEQUENCE [LARGE SCALE GENOMIC DNA]</scope>
    <source>
        <strain evidence="3 4">DSM 102189</strain>
    </source>
</reference>
<dbReference type="InterPro" id="IPR009465">
    <property type="entry name" value="Spondin_N"/>
</dbReference>
<gene>
    <name evidence="3" type="ORF">FHS79_003679</name>
</gene>
<keyword evidence="4" id="KW-1185">Reference proteome</keyword>
<proteinExistence type="predicted"/>
<dbReference type="InterPro" id="IPR038678">
    <property type="entry name" value="Spondin_N_sf"/>
</dbReference>
<dbReference type="NCBIfam" id="TIGR02595">
    <property type="entry name" value="PEP_CTERM"/>
    <property type="match status" value="1"/>
</dbReference>
<dbReference type="Proteomes" id="UP000538147">
    <property type="component" value="Unassembled WGS sequence"/>
</dbReference>
<accession>A0A841LBG4</accession>
<evidence type="ECO:0000313" key="4">
    <source>
        <dbReference type="Proteomes" id="UP000538147"/>
    </source>
</evidence>
<dbReference type="AlphaFoldDB" id="A0A841LBG4"/>
<dbReference type="RefSeq" id="WP_184203199.1">
    <property type="nucleotide sequence ID" value="NZ_BMOX01000097.1"/>
</dbReference>
<feature type="signal peptide" evidence="1">
    <location>
        <begin position="1"/>
        <end position="25"/>
    </location>
</feature>
<dbReference type="InterPro" id="IPR013424">
    <property type="entry name" value="Ice-binding_C"/>
</dbReference>
<sequence length="270" mass="28609">MIYDQRLPRCAIAIGFLLGAGTANAAIVKVKVTVQNLAPVNSVSFAPLRFGFHNGTFDAFDNGAVATNPIISVAEGGSGSDWFPAFQAAERNAVLGSAGGVLTPGASATSAYFLVDTSVNRYFTFGSMVVPSNDHFIGNDDPLEYRLFDMAGKLLINQIDQDASEIWDAGSEATDPINAAFLQIGTNDSRTPQNGVVGFDFNEFSAYNGLTTAAGYVFNNSLVENTGIYRISFLTTAVPEPASWAMLIAGFGLIGSAARRNRGHLVQKSN</sequence>
<feature type="chain" id="PRO_5032808310" description="Ice-binding protein C-terminal domain-containing protein" evidence="1">
    <location>
        <begin position="26"/>
        <end position="270"/>
    </location>
</feature>
<dbReference type="Pfam" id="PF07589">
    <property type="entry name" value="PEP-CTERM"/>
    <property type="match status" value="1"/>
</dbReference>
<dbReference type="Gene3D" id="2.60.40.2130">
    <property type="entry name" value="F-spondin domain"/>
    <property type="match status" value="1"/>
</dbReference>
<evidence type="ECO:0000259" key="2">
    <source>
        <dbReference type="Pfam" id="PF07589"/>
    </source>
</evidence>
<dbReference type="NCBIfam" id="NF038123">
    <property type="entry name" value="NF038123_dom"/>
    <property type="match status" value="1"/>
</dbReference>
<name>A0A841LBG4_9SPHN</name>
<keyword evidence="1" id="KW-0732">Signal</keyword>
<dbReference type="NCBIfam" id="NF035944">
    <property type="entry name" value="PEPxxWA-CTERM"/>
    <property type="match status" value="1"/>
</dbReference>
<dbReference type="EMBL" id="JACIIV010000055">
    <property type="protein sequence ID" value="MBB6229476.1"/>
    <property type="molecule type" value="Genomic_DNA"/>
</dbReference>
<evidence type="ECO:0000313" key="3">
    <source>
        <dbReference type="EMBL" id="MBB6229476.1"/>
    </source>
</evidence>
<organism evidence="3 4">
    <name type="scientific">Polymorphobacter multimanifer</name>
    <dbReference type="NCBI Taxonomy" id="1070431"/>
    <lineage>
        <taxon>Bacteria</taxon>
        <taxon>Pseudomonadati</taxon>
        <taxon>Pseudomonadota</taxon>
        <taxon>Alphaproteobacteria</taxon>
        <taxon>Sphingomonadales</taxon>
        <taxon>Sphingosinicellaceae</taxon>
        <taxon>Polymorphobacter</taxon>
    </lineage>
</organism>
<feature type="domain" description="Ice-binding protein C-terminal" evidence="2">
    <location>
        <begin position="237"/>
        <end position="260"/>
    </location>
</feature>
<evidence type="ECO:0000256" key="1">
    <source>
        <dbReference type="SAM" id="SignalP"/>
    </source>
</evidence>
<protein>
    <recommendedName>
        <fullName evidence="2">Ice-binding protein C-terminal domain-containing protein</fullName>
    </recommendedName>
</protein>